<feature type="transmembrane region" description="Helical" evidence="1">
    <location>
        <begin position="154"/>
        <end position="175"/>
    </location>
</feature>
<evidence type="ECO:0000313" key="3">
    <source>
        <dbReference type="EMBL" id="TXC64499.1"/>
    </source>
</evidence>
<feature type="transmembrane region" description="Helical" evidence="1">
    <location>
        <begin position="47"/>
        <end position="69"/>
    </location>
</feature>
<reference evidence="3 4" key="1">
    <citation type="journal article" date="2015" name="J. Microbiol.">
        <title>Sphingosinicella ginsenosidimutans sp. nov., with ginsenoside converting activity.</title>
        <authorList>
            <person name="Kim J.K."/>
            <person name="Kang M.S."/>
            <person name="Park S.C."/>
            <person name="Kim K.M."/>
            <person name="Choi K."/>
            <person name="Yoon M.H."/>
            <person name="Im W.T."/>
        </authorList>
    </citation>
    <scope>NUCLEOTIDE SEQUENCE [LARGE SCALE GENOMIC DNA]</scope>
    <source>
        <strain evidence="3 4">BS-11</strain>
    </source>
</reference>
<sequence>MNDIVAATNVSRTAERPLQDAERPVVPAVLNVGGTDRRPSSRFFRSMSVAVIFMLWALQFTTLTVSHLIRNDVPAWVIMPRMFVSCIGIGLSFLILAVNRWAAKMSLVRRIVIAAGLAVPAAGIHSLTSYFVLSHLFGLAPLEAEDYALSILDWFWFYASQSLMLLALIYGAELGESEERVTRLRAEADAIHIKLLRYQLNPHFLFNTLNSIASLIGKRRAPEAEAMVLSLSDFLRTSLSMDPARQITLGEEIALQALYLDIERARFPHRLQVSIDVPDRLKDALVPNLITQPLIENAIKYGVARSLVPVRLDVIARDEHGLLSIEVRDDGESAPGPIPPGTSIGLINISERLRLHFGDAGRLAAGRRSTGGFSARIEMPLTRRG</sequence>
<evidence type="ECO:0000313" key="4">
    <source>
        <dbReference type="Proteomes" id="UP000321249"/>
    </source>
</evidence>
<dbReference type="InterPro" id="IPR010559">
    <property type="entry name" value="Sig_transdc_His_kin_internal"/>
</dbReference>
<keyword evidence="3" id="KW-0808">Transferase</keyword>
<dbReference type="PANTHER" id="PTHR34220:SF7">
    <property type="entry name" value="SENSOR HISTIDINE KINASE YPDA"/>
    <property type="match status" value="1"/>
</dbReference>
<gene>
    <name evidence="3" type="ORF">FRZ32_13055</name>
</gene>
<dbReference type="Proteomes" id="UP000321249">
    <property type="component" value="Unassembled WGS sequence"/>
</dbReference>
<accession>A0A5C6TW78</accession>
<keyword evidence="4" id="KW-1185">Reference proteome</keyword>
<keyword evidence="3" id="KW-0418">Kinase</keyword>
<name>A0A5C6TW78_9SPHN</name>
<feature type="transmembrane region" description="Helical" evidence="1">
    <location>
        <begin position="75"/>
        <end position="99"/>
    </location>
</feature>
<dbReference type="Gene3D" id="3.30.565.10">
    <property type="entry name" value="Histidine kinase-like ATPase, C-terminal domain"/>
    <property type="match status" value="1"/>
</dbReference>
<dbReference type="Pfam" id="PF06580">
    <property type="entry name" value="His_kinase"/>
    <property type="match status" value="1"/>
</dbReference>
<keyword evidence="1" id="KW-0472">Membrane</keyword>
<organism evidence="3 4">
    <name type="scientific">Allosphingosinicella ginsenosidimutans</name>
    <dbReference type="NCBI Taxonomy" id="1176539"/>
    <lineage>
        <taxon>Bacteria</taxon>
        <taxon>Pseudomonadati</taxon>
        <taxon>Pseudomonadota</taxon>
        <taxon>Alphaproteobacteria</taxon>
        <taxon>Sphingomonadales</taxon>
        <taxon>Sphingomonadaceae</taxon>
        <taxon>Allosphingosinicella</taxon>
    </lineage>
</organism>
<feature type="transmembrane region" description="Helical" evidence="1">
    <location>
        <begin position="111"/>
        <end position="134"/>
    </location>
</feature>
<keyword evidence="1" id="KW-1133">Transmembrane helix</keyword>
<comment type="caution">
    <text evidence="3">The sequence shown here is derived from an EMBL/GenBank/DDBJ whole genome shotgun (WGS) entry which is preliminary data.</text>
</comment>
<dbReference type="SUPFAM" id="SSF55874">
    <property type="entry name" value="ATPase domain of HSP90 chaperone/DNA topoisomerase II/histidine kinase"/>
    <property type="match status" value="1"/>
</dbReference>
<evidence type="ECO:0000256" key="1">
    <source>
        <dbReference type="SAM" id="Phobius"/>
    </source>
</evidence>
<dbReference type="InterPro" id="IPR036890">
    <property type="entry name" value="HATPase_C_sf"/>
</dbReference>
<dbReference type="EMBL" id="VOQQ01000001">
    <property type="protein sequence ID" value="TXC64499.1"/>
    <property type="molecule type" value="Genomic_DNA"/>
</dbReference>
<feature type="domain" description="Signal transduction histidine kinase internal region" evidence="2">
    <location>
        <begin position="193"/>
        <end position="271"/>
    </location>
</feature>
<evidence type="ECO:0000259" key="2">
    <source>
        <dbReference type="Pfam" id="PF06580"/>
    </source>
</evidence>
<dbReference type="AlphaFoldDB" id="A0A5C6TW78"/>
<protein>
    <submittedName>
        <fullName evidence="3">Sensor histidine kinase</fullName>
    </submittedName>
</protein>
<dbReference type="GO" id="GO:0000155">
    <property type="term" value="F:phosphorelay sensor kinase activity"/>
    <property type="evidence" value="ECO:0007669"/>
    <property type="project" value="InterPro"/>
</dbReference>
<dbReference type="InterPro" id="IPR050640">
    <property type="entry name" value="Bact_2-comp_sensor_kinase"/>
</dbReference>
<proteinExistence type="predicted"/>
<keyword evidence="1" id="KW-0812">Transmembrane</keyword>
<dbReference type="PANTHER" id="PTHR34220">
    <property type="entry name" value="SENSOR HISTIDINE KINASE YPDA"/>
    <property type="match status" value="1"/>
</dbReference>
<dbReference type="GO" id="GO:0016020">
    <property type="term" value="C:membrane"/>
    <property type="evidence" value="ECO:0007669"/>
    <property type="project" value="InterPro"/>
</dbReference>